<keyword evidence="5" id="KW-1185">Reference proteome</keyword>
<gene>
    <name evidence="3" type="ORF">ERS008529_01418</name>
    <name evidence="4" type="ORF">ERS137968_02949</name>
</gene>
<keyword evidence="1" id="KW-0812">Transmembrane</keyword>
<evidence type="ECO:0000313" key="3">
    <source>
        <dbReference type="EMBL" id="CNH51029.1"/>
    </source>
</evidence>
<keyword evidence="1" id="KW-0472">Membrane</keyword>
<evidence type="ECO:0000313" key="4">
    <source>
        <dbReference type="EMBL" id="CRY67861.1"/>
    </source>
</evidence>
<dbReference type="Proteomes" id="UP000045840">
    <property type="component" value="Unassembled WGS sequence"/>
</dbReference>
<sequence>MYLLITRTRYWQLAVRRGIKRHPCYQYGFSLPEALIAALFFSVSLLGLLQYHQALLQGFSSLWQRRQAWTLLHQHIESVVDGLPERPRHAEMKPGWQYRQSIGRTDGECTEFNFTLTIQQDYSAELSRWFCYVRE</sequence>
<organism evidence="3 6">
    <name type="scientific">Yersinia pekkanenii</name>
    <dbReference type="NCBI Taxonomy" id="1288385"/>
    <lineage>
        <taxon>Bacteria</taxon>
        <taxon>Pseudomonadati</taxon>
        <taxon>Pseudomonadota</taxon>
        <taxon>Gammaproteobacteria</taxon>
        <taxon>Enterobacterales</taxon>
        <taxon>Yersiniaceae</taxon>
        <taxon>Yersinia</taxon>
    </lineage>
</organism>
<name>A0A0T9P8E8_9GAMM</name>
<dbReference type="STRING" id="1288385.ERS137968_02949"/>
<dbReference type="InterPro" id="IPR022204">
    <property type="entry name" value="PpdC-like_C"/>
</dbReference>
<reference evidence="4 5" key="1">
    <citation type="submission" date="2015-03" db="EMBL/GenBank/DDBJ databases">
        <authorList>
            <consortium name="Pathogen Informatics"/>
            <person name="Murphy D."/>
        </authorList>
    </citation>
    <scope>NUCLEOTIDE SEQUENCE [LARGE SCALE GENOMIC DNA]</scope>
    <source>
        <strain evidence="5">type strain: CIP110230</strain>
        <strain evidence="4">Type strain: CIP110230</strain>
    </source>
</reference>
<protein>
    <submittedName>
        <fullName evidence="3">Prepilin peptidase dependent protein C</fullName>
    </submittedName>
</protein>
<feature type="transmembrane region" description="Helical" evidence="1">
    <location>
        <begin position="35"/>
        <end position="56"/>
    </location>
</feature>
<reference evidence="3" key="3">
    <citation type="submission" date="2015-03" db="EMBL/GenBank/DDBJ databases">
        <authorList>
            <person name="Murphy D."/>
        </authorList>
    </citation>
    <scope>NUCLEOTIDE SEQUENCE [LARGE SCALE GENOMIC DNA]</scope>
    <source>
        <strain evidence="3">A125KOH2</strain>
    </source>
</reference>
<dbReference type="AlphaFoldDB" id="A0A0T9P8E8"/>
<feature type="domain" description="Prepilin peptidase dependent protein C-like C-terminal" evidence="2">
    <location>
        <begin position="51"/>
        <end position="131"/>
    </location>
</feature>
<evidence type="ECO:0000313" key="5">
    <source>
        <dbReference type="Proteomes" id="UP000044625"/>
    </source>
</evidence>
<evidence type="ECO:0000313" key="6">
    <source>
        <dbReference type="Proteomes" id="UP000045840"/>
    </source>
</evidence>
<dbReference type="Proteomes" id="UP000044625">
    <property type="component" value="Unassembled WGS sequence"/>
</dbReference>
<dbReference type="EMBL" id="CQAZ01000010">
    <property type="protein sequence ID" value="CNH51029.1"/>
    <property type="molecule type" value="Genomic_DNA"/>
</dbReference>
<evidence type="ECO:0000256" key="1">
    <source>
        <dbReference type="SAM" id="Phobius"/>
    </source>
</evidence>
<proteinExistence type="predicted"/>
<dbReference type="EMBL" id="CWJL01000015">
    <property type="protein sequence ID" value="CRY67861.1"/>
    <property type="molecule type" value="Genomic_DNA"/>
</dbReference>
<reference evidence="6" key="2">
    <citation type="submission" date="2015-03" db="EMBL/GenBank/DDBJ databases">
        <authorList>
            <consortium name="Pathogen Informatics"/>
        </authorList>
    </citation>
    <scope>NUCLEOTIDE SEQUENCE [LARGE SCALE GENOMIC DNA]</scope>
    <source>
        <strain evidence="6">A125KOH2</strain>
    </source>
</reference>
<evidence type="ECO:0000259" key="2">
    <source>
        <dbReference type="Pfam" id="PF12528"/>
    </source>
</evidence>
<dbReference type="Pfam" id="PF12528">
    <property type="entry name" value="T2SSppdC"/>
    <property type="match status" value="1"/>
</dbReference>
<keyword evidence="1" id="KW-1133">Transmembrane helix</keyword>
<accession>A0A0T9P8E8</accession>